<sequence length="165" mass="19108">MKSRFVIIISLIFPIFGIAQNFELIKPNVAELNAELKKTNYSQDVTYLYLNRNYKTESEKLDVKKYDYPDYSICAFKQKFEHGIVYSEEQCREAGGITTKLTLPKTDKKSIIQWVELIFKSSSMDIEHGWNSEKTKFGPTDDGAGCYFEIKETENNTEIDMYCGC</sequence>
<dbReference type="Proteomes" id="UP000215244">
    <property type="component" value="Chromosome"/>
</dbReference>
<organism evidence="1 2">
    <name type="scientific">Maribacter cobaltidurans</name>
    <dbReference type="NCBI Taxonomy" id="1178778"/>
    <lineage>
        <taxon>Bacteria</taxon>
        <taxon>Pseudomonadati</taxon>
        <taxon>Bacteroidota</taxon>
        <taxon>Flavobacteriia</taxon>
        <taxon>Flavobacteriales</taxon>
        <taxon>Flavobacteriaceae</taxon>
        <taxon>Maribacter</taxon>
    </lineage>
</organism>
<gene>
    <name evidence="1" type="ORF">CJ263_16185</name>
</gene>
<accession>A0A223V8P8</accession>
<evidence type="ECO:0000313" key="2">
    <source>
        <dbReference type="Proteomes" id="UP000215244"/>
    </source>
</evidence>
<dbReference type="OrthoDB" id="1429481at2"/>
<reference evidence="1 2" key="1">
    <citation type="submission" date="2017-08" db="EMBL/GenBank/DDBJ databases">
        <title>The complete genome sequence of Maribacter sp. B1, isolated from deep-sea sediment.</title>
        <authorList>
            <person name="Wu Y.-H."/>
            <person name="Cheng H."/>
            <person name="Xu X.-W."/>
        </authorList>
    </citation>
    <scope>NUCLEOTIDE SEQUENCE [LARGE SCALE GENOMIC DNA]</scope>
    <source>
        <strain evidence="1 2">B1</strain>
    </source>
</reference>
<proteinExistence type="predicted"/>
<name>A0A223V8P8_9FLAO</name>
<evidence type="ECO:0000313" key="1">
    <source>
        <dbReference type="EMBL" id="ASV31627.1"/>
    </source>
</evidence>
<dbReference type="EMBL" id="CP022957">
    <property type="protein sequence ID" value="ASV31627.1"/>
    <property type="molecule type" value="Genomic_DNA"/>
</dbReference>
<dbReference type="KEGG" id="marb:CJ263_16185"/>
<protein>
    <submittedName>
        <fullName evidence="1">Uncharacterized protein</fullName>
    </submittedName>
</protein>
<keyword evidence="2" id="KW-1185">Reference proteome</keyword>
<dbReference type="AlphaFoldDB" id="A0A223V8P8"/>